<feature type="compositionally biased region" description="Gly residues" evidence="1">
    <location>
        <begin position="941"/>
        <end position="958"/>
    </location>
</feature>
<dbReference type="Pfam" id="PF23190">
    <property type="entry name" value="LHD_TRPY1"/>
    <property type="match status" value="2"/>
</dbReference>
<feature type="compositionally biased region" description="Basic residues" evidence="1">
    <location>
        <begin position="1072"/>
        <end position="1087"/>
    </location>
</feature>
<dbReference type="Proteomes" id="UP001176521">
    <property type="component" value="Unassembled WGS sequence"/>
</dbReference>
<dbReference type="EMBL" id="JAPDMQ010000009">
    <property type="protein sequence ID" value="KAK0540665.1"/>
    <property type="molecule type" value="Genomic_DNA"/>
</dbReference>
<feature type="compositionally biased region" description="Low complexity" evidence="1">
    <location>
        <begin position="898"/>
        <end position="916"/>
    </location>
</feature>
<dbReference type="InterPro" id="IPR056336">
    <property type="entry name" value="YVC1_C"/>
</dbReference>
<reference evidence="5" key="1">
    <citation type="journal article" date="2023" name="PhytoFront">
        <title>Draft Genome Resources of Seven Strains of Tilletia horrida, Causal Agent of Kernel Smut of Rice.</title>
        <authorList>
            <person name="Khanal S."/>
            <person name="Antony Babu S."/>
            <person name="Zhou X.G."/>
        </authorList>
    </citation>
    <scope>NUCLEOTIDE SEQUENCE</scope>
    <source>
        <strain evidence="5">TX3</strain>
    </source>
</reference>
<keyword evidence="6" id="KW-1185">Reference proteome</keyword>
<keyword evidence="2" id="KW-0472">Membrane</keyword>
<evidence type="ECO:0000256" key="2">
    <source>
        <dbReference type="SAM" id="Phobius"/>
    </source>
</evidence>
<dbReference type="InterPro" id="IPR056337">
    <property type="entry name" value="LHD_YVC1"/>
</dbReference>
<organism evidence="5 6">
    <name type="scientific">Tilletia horrida</name>
    <dbReference type="NCBI Taxonomy" id="155126"/>
    <lineage>
        <taxon>Eukaryota</taxon>
        <taxon>Fungi</taxon>
        <taxon>Dikarya</taxon>
        <taxon>Basidiomycota</taxon>
        <taxon>Ustilaginomycotina</taxon>
        <taxon>Exobasidiomycetes</taxon>
        <taxon>Tilletiales</taxon>
        <taxon>Tilletiaceae</taxon>
        <taxon>Tilletia</taxon>
    </lineage>
</organism>
<evidence type="ECO:0000259" key="4">
    <source>
        <dbReference type="Pfam" id="PF23317"/>
    </source>
</evidence>
<feature type="compositionally biased region" description="Basic residues" evidence="1">
    <location>
        <begin position="959"/>
        <end position="970"/>
    </location>
</feature>
<feature type="compositionally biased region" description="Low complexity" evidence="1">
    <location>
        <begin position="16"/>
        <end position="45"/>
    </location>
</feature>
<evidence type="ECO:0000313" key="5">
    <source>
        <dbReference type="EMBL" id="KAK0540665.1"/>
    </source>
</evidence>
<feature type="transmembrane region" description="Helical" evidence="2">
    <location>
        <begin position="375"/>
        <end position="394"/>
    </location>
</feature>
<proteinExistence type="predicted"/>
<sequence length="1129" mass="119192">MPILGKVSASSLAAVASGSSDISRSHGRSSYSPTLHAAAAATAGDDPGGHGDAAGEPGRDDTDDDDGDAAHAPDLASETTPLLEAAGADGIDLVKTVEKQSVWPILHYVRRLVLNTIDTALSWDELTSVDLNFAIVRPLAHRLSRLKSIAIVYVLLLNKLQFGNDADKDLAYQQVNTTRAMLCELLAIKMLRTFSRDGIELVTALTAPFSPFAGADEGALMDLFLSNSSGDPSSGSGSGSPISTLGRKSGFLWKHHHRAKRFGTSSALSSQAKSSALELAILCRATKFLNSPLARRCVDGIWTGRVVISSHASHAIIEDSYKKRPLSIYDPNKAPVLDHYRLRVPLIRSRLEFLNFLILLVLFLVALQQRGTPTWTIAETVFTIWLAGFTLDEFAQMQEHGLGVYFSSLDNGLDALFMFICSFFLVFRITGLAHGDFARQELAFDCLALGAIVLCPRVASIFVADSVVLLSLKAMLADFVFFMSLAMVCFSGFWFTFWSLVEDRKTWTPGNILWTMLRICFFAGYVDLSVATTFSPIFGPPLFVIFAVVSNVMLLTILISSLSNTFTVVAMRADEEAAFQHACRSMAGISSDALFSYVPPLNLIGFAIILPCKFFLTERYLHKTHVFLVRSLSFPILLTIRLVERQSFKHGLELTAERGRRAFSWLPIIGSSRSREERELLEMVFSHEPSALTADADAFGGTLSGGAGASGILGGGSAIYSAGASTSGSAKDGFEPDDDDDHDDDDRNGHEDADDGDVNEGVQAGDPNTGGEYIEQVLDKVMQEGQVRSELVATLKERAKGDVTAAQSLEGEDSGSATIRPSPAEGSEDAAGGSERRQSQYGQHLHPSGPGISASPRGGSTETTASTSKGGSPSVEGSAPAPSTSTTKYRNFPRTRTRTTTGSSARSTLGAVSIPLAPEPSPSSPPPRGLGSLTSPLARFFGGGGGGGGSSGSGGGGGGRHHVPSSRRAQRASAGPPPIPESSVPRTLQAQPRLPSASTDAPPPRQSSAGVGSSAGAGAGVPVAPEDVSALLDTSGTGGAFGVGTFNAVPSQAGGGVVGPTGRGGAAAAAHPHTHPHSHSHPHHHPQQHGLEDSPAARSLLKRMDKLEKNNEAMLELLRSLVAASSTKD</sequence>
<evidence type="ECO:0000313" key="6">
    <source>
        <dbReference type="Proteomes" id="UP001176521"/>
    </source>
</evidence>
<name>A0AAN6JMV5_9BASI</name>
<feature type="transmembrane region" description="Helical" evidence="2">
    <location>
        <begin position="415"/>
        <end position="435"/>
    </location>
</feature>
<feature type="transmembrane region" description="Helical" evidence="2">
    <location>
        <begin position="351"/>
        <end position="369"/>
    </location>
</feature>
<gene>
    <name evidence="5" type="ORF">OC842_000340</name>
</gene>
<evidence type="ECO:0000259" key="3">
    <source>
        <dbReference type="Pfam" id="PF23190"/>
    </source>
</evidence>
<dbReference type="PANTHER" id="PTHR35859:SF6">
    <property type="entry name" value="ION TRANSPORT DOMAIN-CONTAINING PROTEIN"/>
    <property type="match status" value="1"/>
</dbReference>
<feature type="compositionally biased region" description="Pro residues" evidence="1">
    <location>
        <begin position="917"/>
        <end position="928"/>
    </location>
</feature>
<feature type="transmembrane region" description="Helical" evidence="2">
    <location>
        <begin position="594"/>
        <end position="615"/>
    </location>
</feature>
<feature type="domain" description="YVC1 N-terminal linker helical" evidence="3">
    <location>
        <begin position="102"/>
        <end position="210"/>
    </location>
</feature>
<feature type="domain" description="YVC1 N-terminal linker helical" evidence="3">
    <location>
        <begin position="260"/>
        <end position="323"/>
    </location>
</feature>
<dbReference type="InterPro" id="IPR052971">
    <property type="entry name" value="TRP_calcium_channel"/>
</dbReference>
<feature type="domain" description="Calcium channel YVC1-like C-terminal transmembrane" evidence="4">
    <location>
        <begin position="356"/>
        <end position="646"/>
    </location>
</feature>
<dbReference type="AlphaFoldDB" id="A0AAN6JMV5"/>
<feature type="transmembrane region" description="Helical" evidence="2">
    <location>
        <begin position="447"/>
        <end position="472"/>
    </location>
</feature>
<protein>
    <recommendedName>
        <fullName evidence="7">Ion transport domain-containing protein</fullName>
    </recommendedName>
</protein>
<feature type="transmembrane region" description="Helical" evidence="2">
    <location>
        <begin position="542"/>
        <end position="562"/>
    </location>
</feature>
<feature type="compositionally biased region" description="Gly residues" evidence="1">
    <location>
        <begin position="1053"/>
        <end position="1065"/>
    </location>
</feature>
<feature type="region of interest" description="Disordered" evidence="1">
    <location>
        <begin position="724"/>
        <end position="771"/>
    </location>
</feature>
<accession>A0AAN6JMV5</accession>
<keyword evidence="2" id="KW-1133">Transmembrane helix</keyword>
<feature type="transmembrane region" description="Helical" evidence="2">
    <location>
        <begin position="479"/>
        <end position="500"/>
    </location>
</feature>
<feature type="compositionally biased region" description="Acidic residues" evidence="1">
    <location>
        <begin position="735"/>
        <end position="744"/>
    </location>
</feature>
<dbReference type="Pfam" id="PF23317">
    <property type="entry name" value="YVC1_C"/>
    <property type="match status" value="1"/>
</dbReference>
<feature type="region of interest" description="Disordered" evidence="1">
    <location>
        <begin position="797"/>
        <end position="1098"/>
    </location>
</feature>
<feature type="transmembrane region" description="Helical" evidence="2">
    <location>
        <begin position="512"/>
        <end position="530"/>
    </location>
</feature>
<feature type="compositionally biased region" description="Polar residues" evidence="1">
    <location>
        <begin position="858"/>
        <end position="871"/>
    </location>
</feature>
<evidence type="ECO:0000256" key="1">
    <source>
        <dbReference type="SAM" id="MobiDB-lite"/>
    </source>
</evidence>
<feature type="region of interest" description="Disordered" evidence="1">
    <location>
        <begin position="16"/>
        <end position="79"/>
    </location>
</feature>
<dbReference type="PANTHER" id="PTHR35859">
    <property type="entry name" value="NONSELECTIVE CATION CHANNEL PROTEIN"/>
    <property type="match status" value="1"/>
</dbReference>
<keyword evidence="2" id="KW-0812">Transmembrane</keyword>
<comment type="caution">
    <text evidence="5">The sequence shown here is derived from an EMBL/GenBank/DDBJ whole genome shotgun (WGS) entry which is preliminary data.</text>
</comment>
<evidence type="ECO:0008006" key="7">
    <source>
        <dbReference type="Google" id="ProtNLM"/>
    </source>
</evidence>